<accession>A0ABQ8J1E2</accession>
<evidence type="ECO:0000313" key="1">
    <source>
        <dbReference type="EMBL" id="KAH9416190.1"/>
    </source>
</evidence>
<organism evidence="1 2">
    <name type="scientific">Dermatophagoides pteronyssinus</name>
    <name type="common">European house dust mite</name>
    <dbReference type="NCBI Taxonomy" id="6956"/>
    <lineage>
        <taxon>Eukaryota</taxon>
        <taxon>Metazoa</taxon>
        <taxon>Ecdysozoa</taxon>
        <taxon>Arthropoda</taxon>
        <taxon>Chelicerata</taxon>
        <taxon>Arachnida</taxon>
        <taxon>Acari</taxon>
        <taxon>Acariformes</taxon>
        <taxon>Sarcoptiformes</taxon>
        <taxon>Astigmata</taxon>
        <taxon>Psoroptidia</taxon>
        <taxon>Analgoidea</taxon>
        <taxon>Pyroglyphidae</taxon>
        <taxon>Dermatophagoidinae</taxon>
        <taxon>Dermatophagoides</taxon>
    </lineage>
</organism>
<dbReference type="EMBL" id="NJHN03000095">
    <property type="protein sequence ID" value="KAH9416190.1"/>
    <property type="molecule type" value="Genomic_DNA"/>
</dbReference>
<evidence type="ECO:0000313" key="2">
    <source>
        <dbReference type="Proteomes" id="UP000887458"/>
    </source>
</evidence>
<reference evidence="1 2" key="1">
    <citation type="journal article" date="2018" name="J. Allergy Clin. Immunol.">
        <title>High-quality assembly of Dermatophagoides pteronyssinus genome and transcriptome reveals a wide range of novel allergens.</title>
        <authorList>
            <person name="Liu X.Y."/>
            <person name="Yang K.Y."/>
            <person name="Wang M.Q."/>
            <person name="Kwok J.S."/>
            <person name="Zeng X."/>
            <person name="Yang Z."/>
            <person name="Xiao X.J."/>
            <person name="Lau C.P."/>
            <person name="Li Y."/>
            <person name="Huang Z.M."/>
            <person name="Ba J.G."/>
            <person name="Yim A.K."/>
            <person name="Ouyang C.Y."/>
            <person name="Ngai S.M."/>
            <person name="Chan T.F."/>
            <person name="Leung E.L."/>
            <person name="Liu L."/>
            <person name="Liu Z.G."/>
            <person name="Tsui S.K."/>
        </authorList>
    </citation>
    <scope>NUCLEOTIDE SEQUENCE [LARGE SCALE GENOMIC DNA]</scope>
    <source>
        <strain evidence="1">Derp</strain>
    </source>
</reference>
<keyword evidence="2" id="KW-1185">Reference proteome</keyword>
<gene>
    <name evidence="1" type="ORF">DERP_000688</name>
</gene>
<dbReference type="Proteomes" id="UP000887458">
    <property type="component" value="Unassembled WGS sequence"/>
</dbReference>
<comment type="caution">
    <text evidence="1">The sequence shown here is derived from an EMBL/GenBank/DDBJ whole genome shotgun (WGS) entry which is preliminary data.</text>
</comment>
<sequence length="32" mass="3819">MSNVYTTTTIDDDQMDQECFWSRSMDNNIKTK</sequence>
<reference evidence="1 2" key="2">
    <citation type="journal article" date="2022" name="Mol. Biol. Evol.">
        <title>Comparative Genomics Reveals Insights into the Divergent Evolution of Astigmatic Mites and Household Pest Adaptations.</title>
        <authorList>
            <person name="Xiong Q."/>
            <person name="Wan A.T."/>
            <person name="Liu X."/>
            <person name="Fung C.S."/>
            <person name="Xiao X."/>
            <person name="Malainual N."/>
            <person name="Hou J."/>
            <person name="Wang L."/>
            <person name="Wang M."/>
            <person name="Yang K.Y."/>
            <person name="Cui Y."/>
            <person name="Leung E.L."/>
            <person name="Nong W."/>
            <person name="Shin S.K."/>
            <person name="Au S.W."/>
            <person name="Jeong K.Y."/>
            <person name="Chew F.T."/>
            <person name="Hui J.H."/>
            <person name="Leung T.F."/>
            <person name="Tungtrongchitr A."/>
            <person name="Zhong N."/>
            <person name="Liu Z."/>
            <person name="Tsui S.K."/>
        </authorList>
    </citation>
    <scope>NUCLEOTIDE SEQUENCE [LARGE SCALE GENOMIC DNA]</scope>
    <source>
        <strain evidence="1">Derp</strain>
    </source>
</reference>
<protein>
    <submittedName>
        <fullName evidence="1">Uncharacterized protein</fullName>
    </submittedName>
</protein>
<proteinExistence type="predicted"/>
<name>A0ABQ8J1E2_DERPT</name>